<gene>
    <name evidence="1" type="ORF">Vadar_023119</name>
</gene>
<organism evidence="1 2">
    <name type="scientific">Vaccinium darrowii</name>
    <dbReference type="NCBI Taxonomy" id="229202"/>
    <lineage>
        <taxon>Eukaryota</taxon>
        <taxon>Viridiplantae</taxon>
        <taxon>Streptophyta</taxon>
        <taxon>Embryophyta</taxon>
        <taxon>Tracheophyta</taxon>
        <taxon>Spermatophyta</taxon>
        <taxon>Magnoliopsida</taxon>
        <taxon>eudicotyledons</taxon>
        <taxon>Gunneridae</taxon>
        <taxon>Pentapetalae</taxon>
        <taxon>asterids</taxon>
        <taxon>Ericales</taxon>
        <taxon>Ericaceae</taxon>
        <taxon>Vaccinioideae</taxon>
        <taxon>Vaccinieae</taxon>
        <taxon>Vaccinium</taxon>
    </lineage>
</organism>
<proteinExistence type="predicted"/>
<keyword evidence="2" id="KW-1185">Reference proteome</keyword>
<dbReference type="EMBL" id="CM037152">
    <property type="protein sequence ID" value="KAH7835129.1"/>
    <property type="molecule type" value="Genomic_DNA"/>
</dbReference>
<protein>
    <submittedName>
        <fullName evidence="1">Uncharacterized protein</fullName>
    </submittedName>
</protein>
<evidence type="ECO:0000313" key="2">
    <source>
        <dbReference type="Proteomes" id="UP000828048"/>
    </source>
</evidence>
<sequence length="506" mass="58329">MGSFFEVHFDFMNDERTARRLKRKCVRNKESKVNNSFSHSLKRVLEYQKLGGGMVDEDYLCFLNHLAEDFKSRNSENHLAEDFKSRNSIVQDNDESGDDDDDPHYKMFLDKVKVDGKSYVLEVAVKNEVPFYIKYEAEDTSDDELELPIMRKWTSAVDIESSEAAKDLRMETRKNLTNLGREDVTDSLKSMRNRVGSETMGLVVENDMAPEPLNHVSGKGNGFSSEKHCPKDSHLINADSERCMEVDLVDECYQFYLNGIKGEADSPRDSVLIEVDSEHEMDVDLVDDSYQMYLDGIKGEADSTTEDAKPVKSEKMDDESSSDSDVLMALNASDFYPGNYSPFETSKRYFTLSDEDDQHCLGNPNTSNHSGFREKLMDKLRESFDHEEYEKLWQDITEQRLKERLFNFRSGVIKSCKKFNEPGPSYLEQYPVLEDKIDAVKFDKCKVLNLLRGFFFWLQNLVQKDAFPPCMPSPRAITMADVHLGTTGSWFTLASEMKAYRQQFYF</sequence>
<accession>A0ACB7X394</accession>
<reference evidence="1 2" key="1">
    <citation type="journal article" date="2021" name="Hortic Res">
        <title>High-quality reference genome and annotation aids understanding of berry development for evergreen blueberry (Vaccinium darrowii).</title>
        <authorList>
            <person name="Yu J."/>
            <person name="Hulse-Kemp A.M."/>
            <person name="Babiker E."/>
            <person name="Staton M."/>
        </authorList>
    </citation>
    <scope>NUCLEOTIDE SEQUENCE [LARGE SCALE GENOMIC DNA]</scope>
    <source>
        <strain evidence="2">cv. NJ 8807/NJ 8810</strain>
        <tissue evidence="1">Young leaf</tissue>
    </source>
</reference>
<dbReference type="Proteomes" id="UP000828048">
    <property type="component" value="Chromosome 2"/>
</dbReference>
<name>A0ACB7X394_9ERIC</name>
<evidence type="ECO:0000313" key="1">
    <source>
        <dbReference type="EMBL" id="KAH7835129.1"/>
    </source>
</evidence>
<comment type="caution">
    <text evidence="1">The sequence shown here is derived from an EMBL/GenBank/DDBJ whole genome shotgun (WGS) entry which is preliminary data.</text>
</comment>